<dbReference type="GeneID" id="54476644"/>
<dbReference type="GO" id="GO:0050660">
    <property type="term" value="F:flavin adenine dinucleotide binding"/>
    <property type="evidence" value="ECO:0007669"/>
    <property type="project" value="InterPro"/>
</dbReference>
<dbReference type="PIRSF" id="PIRSF000137">
    <property type="entry name" value="Alcohol_oxidase"/>
    <property type="match status" value="1"/>
</dbReference>
<proteinExistence type="inferred from homology"/>
<comment type="cofactor">
    <cofactor evidence="2">
        <name>FAD</name>
        <dbReference type="ChEBI" id="CHEBI:57692"/>
    </cofactor>
</comment>
<feature type="binding site" evidence="2">
    <location>
        <position position="218"/>
    </location>
    <ligand>
        <name>FAD</name>
        <dbReference type="ChEBI" id="CHEBI:57692"/>
    </ligand>
</feature>
<protein>
    <submittedName>
        <fullName evidence="5">Mitochondrial putative choline dehydrogenase</fullName>
    </submittedName>
</protein>
<dbReference type="SUPFAM" id="SSF54373">
    <property type="entry name" value="FAD-linked reductases, C-terminal domain"/>
    <property type="match status" value="1"/>
</dbReference>
<comment type="similarity">
    <text evidence="1">Belongs to the GMC oxidoreductase family.</text>
</comment>
<dbReference type="Pfam" id="PF05199">
    <property type="entry name" value="GMC_oxred_C"/>
    <property type="match status" value="1"/>
</dbReference>
<evidence type="ECO:0000256" key="2">
    <source>
        <dbReference type="PIRSR" id="PIRSR000137-2"/>
    </source>
</evidence>
<dbReference type="SUPFAM" id="SSF51905">
    <property type="entry name" value="FAD/NAD(P)-binding domain"/>
    <property type="match status" value="1"/>
</dbReference>
<dbReference type="AlphaFoldDB" id="A0A6A6PLJ3"/>
<dbReference type="GO" id="GO:0016614">
    <property type="term" value="F:oxidoreductase activity, acting on CH-OH group of donors"/>
    <property type="evidence" value="ECO:0007669"/>
    <property type="project" value="InterPro"/>
</dbReference>
<name>A0A6A6PLJ3_9PEZI</name>
<accession>A0A6A6PLJ3</accession>
<dbReference type="OrthoDB" id="269227at2759"/>
<evidence type="ECO:0000259" key="3">
    <source>
        <dbReference type="Pfam" id="PF00732"/>
    </source>
</evidence>
<feature type="domain" description="Glucose-methanol-choline oxidoreductase N-terminal" evidence="3">
    <location>
        <begin position="6"/>
        <end position="296"/>
    </location>
</feature>
<dbReference type="InterPro" id="IPR036188">
    <property type="entry name" value="FAD/NAD-bd_sf"/>
</dbReference>
<gene>
    <name evidence="5" type="ORF">BDY17DRAFT_312668</name>
</gene>
<evidence type="ECO:0000313" key="6">
    <source>
        <dbReference type="Proteomes" id="UP000799767"/>
    </source>
</evidence>
<dbReference type="Gene3D" id="3.50.50.60">
    <property type="entry name" value="FAD/NAD(P)-binding domain"/>
    <property type="match status" value="1"/>
</dbReference>
<dbReference type="RefSeq" id="XP_033587422.1">
    <property type="nucleotide sequence ID" value="XM_033735642.1"/>
</dbReference>
<dbReference type="PANTHER" id="PTHR11552:SF123">
    <property type="entry name" value="GMC OXIDOREDUCTASE (AFU_ORTHOLOGUE AFUA_2G01770)-RELATED"/>
    <property type="match status" value="1"/>
</dbReference>
<evidence type="ECO:0000256" key="1">
    <source>
        <dbReference type="ARBA" id="ARBA00010790"/>
    </source>
</evidence>
<dbReference type="EMBL" id="MU001639">
    <property type="protein sequence ID" value="KAF2480852.1"/>
    <property type="molecule type" value="Genomic_DNA"/>
</dbReference>
<dbReference type="InterPro" id="IPR012132">
    <property type="entry name" value="GMC_OxRdtase"/>
</dbReference>
<evidence type="ECO:0000259" key="4">
    <source>
        <dbReference type="Pfam" id="PF05199"/>
    </source>
</evidence>
<keyword evidence="2" id="KW-0285">Flavoprotein</keyword>
<dbReference type="PANTHER" id="PTHR11552">
    <property type="entry name" value="GLUCOSE-METHANOL-CHOLINE GMC OXIDOREDUCTASE"/>
    <property type="match status" value="1"/>
</dbReference>
<dbReference type="Gene3D" id="3.30.560.10">
    <property type="entry name" value="Glucose Oxidase, domain 3"/>
    <property type="match status" value="1"/>
</dbReference>
<sequence length="552" mass="59128">MAATTFDYIICGGGTAGCALAARLKQGNPQSSIALIERGSSEVQHSPEVLAPLGFAKAPELGIAKIHDSVPQAALNGRSIGLWAGNMLSGSSGVNAGLWMRGDAKDYDYWAKLVGDERWSYKGLLPYFRRTEKWHDAAGLKELHGFDGPMNTLVGPGYPLKEQVRDAFVELGLNENTGREDGDQSGILAHCENFRPTRQPAGVVYDLSQVHVVDKAVVRKVLIGASGHTGPRATGVELVDGRSFHATQEVIISAGSYGTTQILMLSGIGARDQLDALGVPTVIESPDVGRNMWDHAACYTCWRLKPEAEAKGFAFGSPDFMSRPGALEGLPVDWEANEHLSSPELTKALQEDGLAPDIVEGFGFAKRVTNWLSVVYMPIVTGPDYNVAVDGKVIGIGMLNYQPASRGTVTLRSADPLEPPDIDPMYLSAQYDRVLMRTAVRRTLLVAESKALAPYIDGEEVPAGYTVLNSKSSDAEIDDRIRKCLGTIYHPAGTAAMGKVVDSSLRVKGVEGLRVCDASVFPAPISATTQATVYAVAECFADMLLREGMAAS</sequence>
<dbReference type="Pfam" id="PF00732">
    <property type="entry name" value="GMC_oxred_N"/>
    <property type="match status" value="1"/>
</dbReference>
<evidence type="ECO:0000313" key="5">
    <source>
        <dbReference type="EMBL" id="KAF2480852.1"/>
    </source>
</evidence>
<reference evidence="5" key="1">
    <citation type="journal article" date="2020" name="Stud. Mycol.">
        <title>101 Dothideomycetes genomes: a test case for predicting lifestyles and emergence of pathogens.</title>
        <authorList>
            <person name="Haridas S."/>
            <person name="Albert R."/>
            <person name="Binder M."/>
            <person name="Bloem J."/>
            <person name="Labutti K."/>
            <person name="Salamov A."/>
            <person name="Andreopoulos B."/>
            <person name="Baker S."/>
            <person name="Barry K."/>
            <person name="Bills G."/>
            <person name="Bluhm B."/>
            <person name="Cannon C."/>
            <person name="Castanera R."/>
            <person name="Culley D."/>
            <person name="Daum C."/>
            <person name="Ezra D."/>
            <person name="Gonzalez J."/>
            <person name="Henrissat B."/>
            <person name="Kuo A."/>
            <person name="Liang C."/>
            <person name="Lipzen A."/>
            <person name="Lutzoni F."/>
            <person name="Magnuson J."/>
            <person name="Mondo S."/>
            <person name="Nolan M."/>
            <person name="Ohm R."/>
            <person name="Pangilinan J."/>
            <person name="Park H.-J."/>
            <person name="Ramirez L."/>
            <person name="Alfaro M."/>
            <person name="Sun H."/>
            <person name="Tritt A."/>
            <person name="Yoshinaga Y."/>
            <person name="Zwiers L.-H."/>
            <person name="Turgeon B."/>
            <person name="Goodwin S."/>
            <person name="Spatafora J."/>
            <person name="Crous P."/>
            <person name="Grigoriev I."/>
        </authorList>
    </citation>
    <scope>NUCLEOTIDE SEQUENCE</scope>
    <source>
        <strain evidence="5">CBS 113389</strain>
    </source>
</reference>
<dbReference type="Proteomes" id="UP000799767">
    <property type="component" value="Unassembled WGS sequence"/>
</dbReference>
<feature type="domain" description="Glucose-methanol-choline oxidoreductase C-terminal" evidence="4">
    <location>
        <begin position="403"/>
        <end position="537"/>
    </location>
</feature>
<dbReference type="InterPro" id="IPR000172">
    <property type="entry name" value="GMC_OxRdtase_N"/>
</dbReference>
<keyword evidence="6" id="KW-1185">Reference proteome</keyword>
<dbReference type="InterPro" id="IPR007867">
    <property type="entry name" value="GMC_OxRtase_C"/>
</dbReference>
<keyword evidence="2" id="KW-0274">FAD</keyword>
<organism evidence="5 6">
    <name type="scientific">Neohortaea acidophila</name>
    <dbReference type="NCBI Taxonomy" id="245834"/>
    <lineage>
        <taxon>Eukaryota</taxon>
        <taxon>Fungi</taxon>
        <taxon>Dikarya</taxon>
        <taxon>Ascomycota</taxon>
        <taxon>Pezizomycotina</taxon>
        <taxon>Dothideomycetes</taxon>
        <taxon>Dothideomycetidae</taxon>
        <taxon>Mycosphaerellales</taxon>
        <taxon>Teratosphaeriaceae</taxon>
        <taxon>Neohortaea</taxon>
    </lineage>
</organism>